<sequence length="765" mass="83692">MPQSQPEPAGGRDAMARVLGQPLPLVLLRAPAGMGKSHLLRRLARHLGCDVAGRLPEGRVEGPCLIDLQAQEGVLRLPPLGPGARLIVAHRPGLVLRGAERLLAQGEALRLGPEALRGAEDADGGWPVLAHLPEEEARTTYIREEVLDPLPPARLAALHLALSYGQPCDPPPDRDLPALRQEGGRPRVVPESLRPTLERAFAAALARRLPQEGAALTAGYAAAPAGAAAAALLDLGAPEAALRQFEAAQGWYAIYRIGPEAFSRLLDRFPAALRQASPALVLADAIRALKQGEVEWARNRIATHFGREALNIRRVISRAADHGPGFRIFSVTMLIYQDIAVPPALTDQLYTLLDDLPLSDELHRGTFYNAMVEFLTRQRRHDEALVAAGRALRHYEAAEVPHLAFYVCLHQAGLYLTLGEVGRAEAALHRAQVLLDRCGFDSPGDARLLRLLVACTAYEQGDSGPLIAFWGEDSDPFARGEIWPTLLETALHYGGQVLAEQYSLRTAASFLDRWGVVRARNRQFRFMIEMRRAQIQQTGQRWTEAARTAAQLQSRLDRVWVETAGEELARLAGREEVQLALFWLRQIVHETPRRAHLDGQLRTMAQNPALTGRQARSLRIWRAHVARERGDLSLARGLVREILVQAAETRSLAPLSEEAAFLIPLIEDRRIGDYVRAAGPARAVLRRLQDSRAGAAGAAARGTLTRREARILTLLAEGASNKLIGRQLGIAEGTVKFHVTNLLRKMGCANRGEAIAAGQALGWLG</sequence>
<dbReference type="PANTHER" id="PTHR44688:SF25">
    <property type="entry name" value="HTH LUXR-TYPE DOMAIN-CONTAINING PROTEIN"/>
    <property type="match status" value="1"/>
</dbReference>
<dbReference type="OrthoDB" id="8337506at2"/>
<dbReference type="CDD" id="cd06170">
    <property type="entry name" value="LuxR_C_like"/>
    <property type="match status" value="1"/>
</dbReference>
<dbReference type="Gene3D" id="1.10.10.10">
    <property type="entry name" value="Winged helix-like DNA-binding domain superfamily/Winged helix DNA-binding domain"/>
    <property type="match status" value="1"/>
</dbReference>
<reference evidence="6 7" key="1">
    <citation type="submission" date="2018-06" db="EMBL/GenBank/DDBJ databases">
        <title>Genomic Encyclopedia of Type Strains, Phase III (KMG-III): the genomes of soil and plant-associated and newly described type strains.</title>
        <authorList>
            <person name="Whitman W."/>
        </authorList>
    </citation>
    <scope>NUCLEOTIDE SEQUENCE [LARGE SCALE GENOMIC DNA]</scope>
    <source>
        <strain evidence="6 7">CECT 9025</strain>
    </source>
</reference>
<feature type="compositionally biased region" description="Basic and acidic residues" evidence="4">
    <location>
        <begin position="171"/>
        <end position="185"/>
    </location>
</feature>
<dbReference type="SUPFAM" id="SSF46894">
    <property type="entry name" value="C-terminal effector domain of the bipartite response regulators"/>
    <property type="match status" value="1"/>
</dbReference>
<dbReference type="Proteomes" id="UP000248311">
    <property type="component" value="Unassembled WGS sequence"/>
</dbReference>
<dbReference type="PROSITE" id="PS00622">
    <property type="entry name" value="HTH_LUXR_1"/>
    <property type="match status" value="1"/>
</dbReference>
<name>A0A318SPP2_9RHOB</name>
<evidence type="ECO:0000313" key="7">
    <source>
        <dbReference type="Proteomes" id="UP000248311"/>
    </source>
</evidence>
<evidence type="ECO:0000313" key="6">
    <source>
        <dbReference type="EMBL" id="PYE82565.1"/>
    </source>
</evidence>
<dbReference type="InterPro" id="IPR000792">
    <property type="entry name" value="Tscrpt_reg_LuxR_C"/>
</dbReference>
<comment type="caution">
    <text evidence="6">The sequence shown here is derived from an EMBL/GenBank/DDBJ whole genome shotgun (WGS) entry which is preliminary data.</text>
</comment>
<dbReference type="InterPro" id="IPR016032">
    <property type="entry name" value="Sig_transdc_resp-reg_C-effctor"/>
</dbReference>
<evidence type="ECO:0000259" key="5">
    <source>
        <dbReference type="PROSITE" id="PS50043"/>
    </source>
</evidence>
<evidence type="ECO:0000256" key="2">
    <source>
        <dbReference type="ARBA" id="ARBA00023125"/>
    </source>
</evidence>
<dbReference type="SMART" id="SM00421">
    <property type="entry name" value="HTH_LUXR"/>
    <property type="match status" value="1"/>
</dbReference>
<accession>A0A318SPP2</accession>
<dbReference type="RefSeq" id="WP_110815221.1">
    <property type="nucleotide sequence ID" value="NZ_QJTE01000004.1"/>
</dbReference>
<dbReference type="PANTHER" id="PTHR44688">
    <property type="entry name" value="DNA-BINDING TRANSCRIPTIONAL ACTIVATOR DEVR_DOSR"/>
    <property type="match status" value="1"/>
</dbReference>
<evidence type="ECO:0000256" key="3">
    <source>
        <dbReference type="ARBA" id="ARBA00023163"/>
    </source>
</evidence>
<proteinExistence type="predicted"/>
<keyword evidence="3" id="KW-0804">Transcription</keyword>
<feature type="region of interest" description="Disordered" evidence="4">
    <location>
        <begin position="169"/>
        <end position="188"/>
    </location>
</feature>
<feature type="domain" description="HTH luxR-type" evidence="5">
    <location>
        <begin position="697"/>
        <end position="762"/>
    </location>
</feature>
<protein>
    <submittedName>
        <fullName evidence="6">Regulatory LuxR family protein</fullName>
    </submittedName>
</protein>
<keyword evidence="2" id="KW-0238">DNA-binding</keyword>
<dbReference type="EMBL" id="QJTE01000004">
    <property type="protein sequence ID" value="PYE82565.1"/>
    <property type="molecule type" value="Genomic_DNA"/>
</dbReference>
<organism evidence="6 7">
    <name type="scientific">Pseudoroseicyclus aestuarii</name>
    <dbReference type="NCBI Taxonomy" id="1795041"/>
    <lineage>
        <taxon>Bacteria</taxon>
        <taxon>Pseudomonadati</taxon>
        <taxon>Pseudomonadota</taxon>
        <taxon>Alphaproteobacteria</taxon>
        <taxon>Rhodobacterales</taxon>
        <taxon>Paracoccaceae</taxon>
        <taxon>Pseudoroseicyclus</taxon>
    </lineage>
</organism>
<dbReference type="GO" id="GO:0003677">
    <property type="term" value="F:DNA binding"/>
    <property type="evidence" value="ECO:0007669"/>
    <property type="project" value="UniProtKB-KW"/>
</dbReference>
<dbReference type="PRINTS" id="PR00038">
    <property type="entry name" value="HTHLUXR"/>
</dbReference>
<keyword evidence="1" id="KW-0805">Transcription regulation</keyword>
<gene>
    <name evidence="6" type="ORF">DFP88_104322</name>
</gene>
<keyword evidence="7" id="KW-1185">Reference proteome</keyword>
<dbReference type="PROSITE" id="PS50043">
    <property type="entry name" value="HTH_LUXR_2"/>
    <property type="match status" value="1"/>
</dbReference>
<dbReference type="AlphaFoldDB" id="A0A318SPP2"/>
<evidence type="ECO:0000256" key="1">
    <source>
        <dbReference type="ARBA" id="ARBA00023015"/>
    </source>
</evidence>
<dbReference type="InterPro" id="IPR036388">
    <property type="entry name" value="WH-like_DNA-bd_sf"/>
</dbReference>
<dbReference type="GO" id="GO:0006355">
    <property type="term" value="P:regulation of DNA-templated transcription"/>
    <property type="evidence" value="ECO:0007669"/>
    <property type="project" value="InterPro"/>
</dbReference>
<dbReference type="Pfam" id="PF00196">
    <property type="entry name" value="GerE"/>
    <property type="match status" value="1"/>
</dbReference>
<evidence type="ECO:0000256" key="4">
    <source>
        <dbReference type="SAM" id="MobiDB-lite"/>
    </source>
</evidence>